<dbReference type="EMBL" id="BQNB010010086">
    <property type="protein sequence ID" value="GJS72531.1"/>
    <property type="molecule type" value="Genomic_DNA"/>
</dbReference>
<evidence type="ECO:0000313" key="3">
    <source>
        <dbReference type="Proteomes" id="UP001151760"/>
    </source>
</evidence>
<gene>
    <name evidence="2" type="ORF">Tco_0705372</name>
</gene>
<keyword evidence="3" id="KW-1185">Reference proteome</keyword>
<accession>A0ABQ4Y5A3</accession>
<reference evidence="2" key="1">
    <citation type="journal article" date="2022" name="Int. J. Mol. Sci.">
        <title>Draft Genome of Tanacetum Coccineum: Genomic Comparison of Closely Related Tanacetum-Family Plants.</title>
        <authorList>
            <person name="Yamashiro T."/>
            <person name="Shiraishi A."/>
            <person name="Nakayama K."/>
            <person name="Satake H."/>
        </authorList>
    </citation>
    <scope>NUCLEOTIDE SEQUENCE</scope>
</reference>
<reference evidence="2" key="2">
    <citation type="submission" date="2022-01" db="EMBL/GenBank/DDBJ databases">
        <authorList>
            <person name="Yamashiro T."/>
            <person name="Shiraishi A."/>
            <person name="Satake H."/>
            <person name="Nakayama K."/>
        </authorList>
    </citation>
    <scope>NUCLEOTIDE SEQUENCE</scope>
</reference>
<evidence type="ECO:0000256" key="1">
    <source>
        <dbReference type="SAM" id="MobiDB-lite"/>
    </source>
</evidence>
<organism evidence="2 3">
    <name type="scientific">Tanacetum coccineum</name>
    <dbReference type="NCBI Taxonomy" id="301880"/>
    <lineage>
        <taxon>Eukaryota</taxon>
        <taxon>Viridiplantae</taxon>
        <taxon>Streptophyta</taxon>
        <taxon>Embryophyta</taxon>
        <taxon>Tracheophyta</taxon>
        <taxon>Spermatophyta</taxon>
        <taxon>Magnoliopsida</taxon>
        <taxon>eudicotyledons</taxon>
        <taxon>Gunneridae</taxon>
        <taxon>Pentapetalae</taxon>
        <taxon>asterids</taxon>
        <taxon>campanulids</taxon>
        <taxon>Asterales</taxon>
        <taxon>Asteraceae</taxon>
        <taxon>Asteroideae</taxon>
        <taxon>Anthemideae</taxon>
        <taxon>Anthemidinae</taxon>
        <taxon>Tanacetum</taxon>
    </lineage>
</organism>
<sequence length="89" mass="10006">MKMEILLEPISNKLLVVTNRFTLIVLSALRRIDKENRQVGPHGSGGSSKDGDGDTSFQWSQFTTPCSHFIFLIKDIMIAERSTTQLPQL</sequence>
<proteinExistence type="predicted"/>
<feature type="region of interest" description="Disordered" evidence="1">
    <location>
        <begin position="36"/>
        <end position="56"/>
    </location>
</feature>
<protein>
    <submittedName>
        <fullName evidence="2">Uncharacterized protein</fullName>
    </submittedName>
</protein>
<comment type="caution">
    <text evidence="2">The sequence shown here is derived from an EMBL/GenBank/DDBJ whole genome shotgun (WGS) entry which is preliminary data.</text>
</comment>
<dbReference type="Proteomes" id="UP001151760">
    <property type="component" value="Unassembled WGS sequence"/>
</dbReference>
<evidence type="ECO:0000313" key="2">
    <source>
        <dbReference type="EMBL" id="GJS72531.1"/>
    </source>
</evidence>
<name>A0ABQ4Y5A3_9ASTR</name>